<evidence type="ECO:0000313" key="9">
    <source>
        <dbReference type="Proteomes" id="UP000076268"/>
    </source>
</evidence>
<dbReference type="RefSeq" id="WP_066238752.1">
    <property type="nucleotide sequence ID" value="NZ_LSGP01000013.1"/>
</dbReference>
<accession>A0A154BTC6</accession>
<dbReference type="InterPro" id="IPR058625">
    <property type="entry name" value="MdtA-like_BSH"/>
</dbReference>
<dbReference type="STRING" id="1794912.AXX12_02790"/>
<reference evidence="8 9" key="1">
    <citation type="submission" date="2016-02" db="EMBL/GenBank/DDBJ databases">
        <title>Anaerosporomusa subterraneum gen. nov., sp. nov., a spore-forming obligate anaerobe isolated from saprolite.</title>
        <authorList>
            <person name="Choi J.K."/>
            <person name="Shah M."/>
            <person name="Yee N."/>
        </authorList>
    </citation>
    <scope>NUCLEOTIDE SEQUENCE [LARGE SCALE GENOMIC DNA]</scope>
    <source>
        <strain evidence="8 9">RU4</strain>
    </source>
</reference>
<dbReference type="Gene3D" id="2.40.30.170">
    <property type="match status" value="1"/>
</dbReference>
<dbReference type="PANTHER" id="PTHR30469">
    <property type="entry name" value="MULTIDRUG RESISTANCE PROTEIN MDTA"/>
    <property type="match status" value="1"/>
</dbReference>
<evidence type="ECO:0000259" key="4">
    <source>
        <dbReference type="Pfam" id="PF25876"/>
    </source>
</evidence>
<dbReference type="Pfam" id="PF25917">
    <property type="entry name" value="BSH_RND"/>
    <property type="match status" value="1"/>
</dbReference>
<feature type="domain" description="Multidrug resistance protein MdtA-like barrel-sandwich hybrid" evidence="5">
    <location>
        <begin position="75"/>
        <end position="209"/>
    </location>
</feature>
<dbReference type="InterPro" id="IPR006143">
    <property type="entry name" value="RND_pump_MFP"/>
</dbReference>
<dbReference type="OrthoDB" id="1633529at2"/>
<dbReference type="Gene3D" id="2.40.50.100">
    <property type="match status" value="1"/>
</dbReference>
<dbReference type="Gene3D" id="1.10.287.470">
    <property type="entry name" value="Helix hairpin bin"/>
    <property type="match status" value="1"/>
</dbReference>
<evidence type="ECO:0000259" key="6">
    <source>
        <dbReference type="Pfam" id="PF25954"/>
    </source>
</evidence>
<keyword evidence="3" id="KW-1133">Transmembrane helix</keyword>
<dbReference type="SUPFAM" id="SSF111369">
    <property type="entry name" value="HlyD-like secretion proteins"/>
    <property type="match status" value="1"/>
</dbReference>
<dbReference type="EMBL" id="LSGP01000013">
    <property type="protein sequence ID" value="KYZ77080.1"/>
    <property type="molecule type" value="Genomic_DNA"/>
</dbReference>
<dbReference type="GO" id="GO:1990281">
    <property type="term" value="C:efflux pump complex"/>
    <property type="evidence" value="ECO:0007669"/>
    <property type="project" value="TreeGrafter"/>
</dbReference>
<evidence type="ECO:0000256" key="1">
    <source>
        <dbReference type="ARBA" id="ARBA00009477"/>
    </source>
</evidence>
<evidence type="ECO:0000256" key="2">
    <source>
        <dbReference type="SAM" id="Coils"/>
    </source>
</evidence>
<dbReference type="Pfam" id="PF25954">
    <property type="entry name" value="Beta-barrel_RND_2"/>
    <property type="match status" value="1"/>
</dbReference>
<dbReference type="FunFam" id="2.40.30.170:FF:000010">
    <property type="entry name" value="Efflux RND transporter periplasmic adaptor subunit"/>
    <property type="match status" value="1"/>
</dbReference>
<evidence type="ECO:0000313" key="8">
    <source>
        <dbReference type="EMBL" id="KYZ77080.1"/>
    </source>
</evidence>
<keyword evidence="2" id="KW-0175">Coiled coil</keyword>
<feature type="transmembrane region" description="Helical" evidence="3">
    <location>
        <begin position="7"/>
        <end position="28"/>
    </location>
</feature>
<protein>
    <submittedName>
        <fullName evidence="8">Efflux transporter periplasmic adaptor subunit</fullName>
    </submittedName>
</protein>
<evidence type="ECO:0000256" key="3">
    <source>
        <dbReference type="SAM" id="Phobius"/>
    </source>
</evidence>
<keyword evidence="3" id="KW-0812">Transmembrane</keyword>
<dbReference type="Pfam" id="PF25989">
    <property type="entry name" value="YknX_C"/>
    <property type="match status" value="1"/>
</dbReference>
<feature type="domain" description="YknX-like C-terminal permuted SH3-like" evidence="7">
    <location>
        <begin position="300"/>
        <end position="368"/>
    </location>
</feature>
<dbReference type="Gene3D" id="2.40.420.20">
    <property type="match status" value="1"/>
</dbReference>
<dbReference type="InterPro" id="IPR058792">
    <property type="entry name" value="Beta-barrel_RND_2"/>
</dbReference>
<feature type="coiled-coil region" evidence="2">
    <location>
        <begin position="107"/>
        <end position="134"/>
    </location>
</feature>
<sequence length="376" mass="39825">MVTGRRKIIGVAALIFIVLSGIITYRIYDNLSANKERAGRLAQGRVVEVEAARVGRQDINPVIVLSGNLEAGWNADISPKADGRIDKLYVEEGDVVKAGSVVADLDMQELKALLTQAEGNLLVAKAEMEQADLELRRMDSLVKQGAISAQAYDTARIKRDLNIGKVKAAQGNFDQLATRLDNASILAPRDGVVVKRHLQAGFFAKAGTPIISLADTSSLLAKATLGEGQITQLAVGAGAKVIVSALDGRDFSGVITRISPAAALPARTFTAEISVPNPDGILKQGMFAKVELIGNVKKNVLVVPEIALVMREDQKTVYVVKADNKVQQQTLKLGYVGNGIAEVLDGVKEGDLIVVAGQNKIKDGATVKASAKDGGQ</sequence>
<feature type="domain" description="CusB-like beta-barrel" evidence="6">
    <location>
        <begin position="223"/>
        <end position="293"/>
    </location>
</feature>
<comment type="caution">
    <text evidence="8">The sequence shown here is derived from an EMBL/GenBank/DDBJ whole genome shotgun (WGS) entry which is preliminary data.</text>
</comment>
<dbReference type="InterPro" id="IPR058637">
    <property type="entry name" value="YknX-like_C"/>
</dbReference>
<dbReference type="InterPro" id="IPR058624">
    <property type="entry name" value="MdtA-like_HH"/>
</dbReference>
<dbReference type="AlphaFoldDB" id="A0A154BTC6"/>
<name>A0A154BTC6_ANASB</name>
<organism evidence="8 9">
    <name type="scientific">Anaerosporomusa subterranea</name>
    <dbReference type="NCBI Taxonomy" id="1794912"/>
    <lineage>
        <taxon>Bacteria</taxon>
        <taxon>Bacillati</taxon>
        <taxon>Bacillota</taxon>
        <taxon>Negativicutes</taxon>
        <taxon>Acetonemataceae</taxon>
        <taxon>Anaerosporomusa</taxon>
    </lineage>
</organism>
<keyword evidence="3" id="KW-0472">Membrane</keyword>
<dbReference type="Pfam" id="PF25876">
    <property type="entry name" value="HH_MFP_RND"/>
    <property type="match status" value="1"/>
</dbReference>
<keyword evidence="9" id="KW-1185">Reference proteome</keyword>
<dbReference type="GO" id="GO:0015562">
    <property type="term" value="F:efflux transmembrane transporter activity"/>
    <property type="evidence" value="ECO:0007669"/>
    <property type="project" value="TreeGrafter"/>
</dbReference>
<evidence type="ECO:0000259" key="5">
    <source>
        <dbReference type="Pfam" id="PF25917"/>
    </source>
</evidence>
<comment type="similarity">
    <text evidence="1">Belongs to the membrane fusion protein (MFP) (TC 8.A.1) family.</text>
</comment>
<dbReference type="Proteomes" id="UP000076268">
    <property type="component" value="Unassembled WGS sequence"/>
</dbReference>
<proteinExistence type="inferred from homology"/>
<evidence type="ECO:0000259" key="7">
    <source>
        <dbReference type="Pfam" id="PF25989"/>
    </source>
</evidence>
<gene>
    <name evidence="8" type="ORF">AXX12_02790</name>
</gene>
<feature type="domain" description="Multidrug resistance protein MdtA-like alpha-helical hairpin" evidence="4">
    <location>
        <begin position="114"/>
        <end position="180"/>
    </location>
</feature>
<dbReference type="NCBIfam" id="TIGR01730">
    <property type="entry name" value="RND_mfp"/>
    <property type="match status" value="1"/>
</dbReference>